<name>A0ABN0ZNB4_9BACI</name>
<dbReference type="Proteomes" id="UP001500740">
    <property type="component" value="Unassembled WGS sequence"/>
</dbReference>
<keyword evidence="3" id="KW-1185">Reference proteome</keyword>
<protein>
    <submittedName>
        <fullName evidence="2">Uncharacterized protein</fullName>
    </submittedName>
</protein>
<dbReference type="RefSeq" id="WP_343781626.1">
    <property type="nucleotide sequence ID" value="NZ_BAAACZ010000005.1"/>
</dbReference>
<dbReference type="PROSITE" id="PS51257">
    <property type="entry name" value="PROKAR_LIPOPROTEIN"/>
    <property type="match status" value="1"/>
</dbReference>
<gene>
    <name evidence="2" type="ORF">GCM10008935_05410</name>
</gene>
<reference evidence="2 3" key="1">
    <citation type="journal article" date="2019" name="Int. J. Syst. Evol. Microbiol.">
        <title>The Global Catalogue of Microorganisms (GCM) 10K type strain sequencing project: providing services to taxonomists for standard genome sequencing and annotation.</title>
        <authorList>
            <consortium name="The Broad Institute Genomics Platform"/>
            <consortium name="The Broad Institute Genome Sequencing Center for Infectious Disease"/>
            <person name="Wu L."/>
            <person name="Ma J."/>
        </authorList>
    </citation>
    <scope>NUCLEOTIDE SEQUENCE [LARGE SCALE GENOMIC DNA]</scope>
    <source>
        <strain evidence="2 3">JCM 14193</strain>
    </source>
</reference>
<keyword evidence="1" id="KW-0732">Signal</keyword>
<accession>A0ABN0ZNB4</accession>
<comment type="caution">
    <text evidence="2">The sequence shown here is derived from an EMBL/GenBank/DDBJ whole genome shotgun (WGS) entry which is preliminary data.</text>
</comment>
<evidence type="ECO:0000256" key="1">
    <source>
        <dbReference type="SAM" id="SignalP"/>
    </source>
</evidence>
<evidence type="ECO:0000313" key="3">
    <source>
        <dbReference type="Proteomes" id="UP001500740"/>
    </source>
</evidence>
<proteinExistence type="predicted"/>
<organism evidence="2 3">
    <name type="scientific">Alkalibacillus silvisoli</name>
    <dbReference type="NCBI Taxonomy" id="392823"/>
    <lineage>
        <taxon>Bacteria</taxon>
        <taxon>Bacillati</taxon>
        <taxon>Bacillota</taxon>
        <taxon>Bacilli</taxon>
        <taxon>Bacillales</taxon>
        <taxon>Bacillaceae</taxon>
        <taxon>Alkalibacillus</taxon>
    </lineage>
</organism>
<dbReference type="EMBL" id="BAAACZ010000005">
    <property type="protein sequence ID" value="GAA0453565.1"/>
    <property type="molecule type" value="Genomic_DNA"/>
</dbReference>
<feature type="chain" id="PRO_5045507836" evidence="1">
    <location>
        <begin position="21"/>
        <end position="114"/>
    </location>
</feature>
<evidence type="ECO:0000313" key="2">
    <source>
        <dbReference type="EMBL" id="GAA0453565.1"/>
    </source>
</evidence>
<sequence>MKKFILIVILLLMAACTTETDQIADQYPELLPDEGYQYGLLTVGEDITFEELRDRGIGSINTINYVSSLERADERYPLLELENDPELVLLDENGLVTRVNSLEELIEELDGEGE</sequence>
<feature type="signal peptide" evidence="1">
    <location>
        <begin position="1"/>
        <end position="20"/>
    </location>
</feature>